<dbReference type="AlphaFoldDB" id="A0A2A2K1J4"/>
<comment type="subcellular location">
    <subcellularLocation>
        <location evidence="1">Membrane</location>
        <topology evidence="1">Multi-pass membrane protein</topology>
    </subcellularLocation>
</comment>
<accession>A0A2A2K1J4</accession>
<evidence type="ECO:0000256" key="1">
    <source>
        <dbReference type="ARBA" id="ARBA00004141"/>
    </source>
</evidence>
<dbReference type="PROSITE" id="PS00217">
    <property type="entry name" value="SUGAR_TRANSPORT_2"/>
    <property type="match status" value="1"/>
</dbReference>
<dbReference type="Proteomes" id="UP000218231">
    <property type="component" value="Unassembled WGS sequence"/>
</dbReference>
<dbReference type="EMBL" id="LIAE01009882">
    <property type="protein sequence ID" value="PAV67801.1"/>
    <property type="molecule type" value="Genomic_DNA"/>
</dbReference>
<dbReference type="NCBIfam" id="TIGR00879">
    <property type="entry name" value="SP"/>
    <property type="match status" value="1"/>
</dbReference>
<gene>
    <name evidence="9" type="ORF">WR25_02671</name>
</gene>
<feature type="transmembrane region" description="Helical" evidence="7">
    <location>
        <begin position="264"/>
        <end position="282"/>
    </location>
</feature>
<feature type="transmembrane region" description="Helical" evidence="7">
    <location>
        <begin position="289"/>
        <end position="309"/>
    </location>
</feature>
<feature type="transmembrane region" description="Helical" evidence="7">
    <location>
        <begin position="384"/>
        <end position="402"/>
    </location>
</feature>
<dbReference type="PRINTS" id="PR00171">
    <property type="entry name" value="SUGRTRNSPORT"/>
</dbReference>
<organism evidence="9 10">
    <name type="scientific">Diploscapter pachys</name>
    <dbReference type="NCBI Taxonomy" id="2018661"/>
    <lineage>
        <taxon>Eukaryota</taxon>
        <taxon>Metazoa</taxon>
        <taxon>Ecdysozoa</taxon>
        <taxon>Nematoda</taxon>
        <taxon>Chromadorea</taxon>
        <taxon>Rhabditida</taxon>
        <taxon>Rhabditina</taxon>
        <taxon>Rhabditomorpha</taxon>
        <taxon>Rhabditoidea</taxon>
        <taxon>Rhabditidae</taxon>
        <taxon>Diploscapter</taxon>
    </lineage>
</organism>
<dbReference type="PANTHER" id="PTHR48022:SF2">
    <property type="entry name" value="PLASTIDIC GLUCOSE TRANSPORTER 4"/>
    <property type="match status" value="1"/>
</dbReference>
<evidence type="ECO:0000256" key="5">
    <source>
        <dbReference type="ARBA" id="ARBA00023136"/>
    </source>
</evidence>
<reference evidence="9 10" key="1">
    <citation type="journal article" date="2017" name="Curr. Biol.">
        <title>Genome architecture and evolution of a unichromosomal asexual nematode.</title>
        <authorList>
            <person name="Fradin H."/>
            <person name="Zegar C."/>
            <person name="Gutwein M."/>
            <person name="Lucas J."/>
            <person name="Kovtun M."/>
            <person name="Corcoran D."/>
            <person name="Baugh L.R."/>
            <person name="Kiontke K."/>
            <person name="Gunsalus K."/>
            <person name="Fitch D.H."/>
            <person name="Piano F."/>
        </authorList>
    </citation>
    <scope>NUCLEOTIDE SEQUENCE [LARGE SCALE GENOMIC DNA]</scope>
    <source>
        <strain evidence="9">PF1309</strain>
    </source>
</reference>
<dbReference type="PANTHER" id="PTHR48022">
    <property type="entry name" value="PLASTIDIC GLUCOSE TRANSPORTER 4"/>
    <property type="match status" value="1"/>
</dbReference>
<dbReference type="Gene3D" id="1.20.1250.20">
    <property type="entry name" value="MFS general substrate transporter like domains"/>
    <property type="match status" value="2"/>
</dbReference>
<dbReference type="OrthoDB" id="5836672at2759"/>
<dbReference type="InterPro" id="IPR003663">
    <property type="entry name" value="Sugar/inositol_transpt"/>
</dbReference>
<dbReference type="GO" id="GO:0005351">
    <property type="term" value="F:carbohydrate:proton symporter activity"/>
    <property type="evidence" value="ECO:0007669"/>
    <property type="project" value="TreeGrafter"/>
</dbReference>
<feature type="transmembrane region" description="Helical" evidence="7">
    <location>
        <begin position="121"/>
        <end position="139"/>
    </location>
</feature>
<dbReference type="InterPro" id="IPR036259">
    <property type="entry name" value="MFS_trans_sf"/>
</dbReference>
<evidence type="ECO:0000313" key="9">
    <source>
        <dbReference type="EMBL" id="PAV67801.1"/>
    </source>
</evidence>
<feature type="transmembrane region" description="Helical" evidence="7">
    <location>
        <begin position="151"/>
        <end position="174"/>
    </location>
</feature>
<feature type="transmembrane region" description="Helical" evidence="7">
    <location>
        <begin position="62"/>
        <end position="82"/>
    </location>
</feature>
<dbReference type="InterPro" id="IPR005828">
    <property type="entry name" value="MFS_sugar_transport-like"/>
</dbReference>
<evidence type="ECO:0000256" key="3">
    <source>
        <dbReference type="ARBA" id="ARBA00022692"/>
    </source>
</evidence>
<keyword evidence="3 7" id="KW-0812">Transmembrane</keyword>
<name>A0A2A2K1J4_9BILA</name>
<proteinExistence type="inferred from homology"/>
<dbReference type="InterPro" id="IPR050360">
    <property type="entry name" value="MFS_Sugar_Transporters"/>
</dbReference>
<comment type="similarity">
    <text evidence="2 6">Belongs to the major facilitator superfamily. Sugar transporter (TC 2.A.1.1) family.</text>
</comment>
<dbReference type="Pfam" id="PF00083">
    <property type="entry name" value="Sugar_tr"/>
    <property type="match status" value="1"/>
</dbReference>
<evidence type="ECO:0000256" key="4">
    <source>
        <dbReference type="ARBA" id="ARBA00022989"/>
    </source>
</evidence>
<keyword evidence="6" id="KW-0813">Transport</keyword>
<feature type="domain" description="Major facilitator superfamily (MFS) profile" evidence="8">
    <location>
        <begin position="1"/>
        <end position="406"/>
    </location>
</feature>
<evidence type="ECO:0000256" key="7">
    <source>
        <dbReference type="SAM" id="Phobius"/>
    </source>
</evidence>
<dbReference type="InterPro" id="IPR020846">
    <property type="entry name" value="MFS_dom"/>
</dbReference>
<feature type="transmembrane region" description="Helical" evidence="7">
    <location>
        <begin position="30"/>
        <end position="50"/>
    </location>
</feature>
<evidence type="ECO:0000259" key="8">
    <source>
        <dbReference type="PROSITE" id="PS50850"/>
    </source>
</evidence>
<keyword evidence="4 7" id="KW-1133">Transmembrane helix</keyword>
<dbReference type="STRING" id="2018661.A0A2A2K1J4"/>
<keyword evidence="10" id="KW-1185">Reference proteome</keyword>
<keyword evidence="5 7" id="KW-0472">Membrane</keyword>
<evidence type="ECO:0000256" key="2">
    <source>
        <dbReference type="ARBA" id="ARBA00010992"/>
    </source>
</evidence>
<protein>
    <recommendedName>
        <fullName evidence="8">Major facilitator superfamily (MFS) profile domain-containing protein</fullName>
    </recommendedName>
</protein>
<dbReference type="PROSITE" id="PS00216">
    <property type="entry name" value="SUGAR_TRANSPORT_1"/>
    <property type="match status" value="1"/>
</dbReference>
<sequence length="436" mass="45865">MSLGGLLFGFDTAVISGVTAALHETWRIGPAMVGTLVSAALWGTLAGAVFSGAPGDRYGARAVLRLVAAAYLLSAIGCAVAAGPWTFFVSRLLGGLAIGASSVLVPVYIAEISPADRRGRLVGLFQFNIVFGILAAYFVNSLIGQVAPAEIAWRLKLAAAALPAMLFLVLLFGVPQSPAWLGMRGRRKEAEEVAQRLGLAEPATAQSLEDGSQRLSWSVHRRPIVLAVLLALFNQLSGINAILYYLNDIFAAAGFGGLSADARAIAVGFANLLGTMAGIGLIDRIGRRPLLIAGGIVTAAALVGVALVFSDRLAAAWLLPLLVLFIIAFALSQGAVIWVYLSEIFPAAVRARGQALGSATHWAANAVISLMFPILAVGDRAAPFWVFAVFMLVQSVLVWRLFPETRRRALGQLVGRMTPRDPAGDRRSAATNQAAV</sequence>
<evidence type="ECO:0000313" key="10">
    <source>
        <dbReference type="Proteomes" id="UP000218231"/>
    </source>
</evidence>
<feature type="transmembrane region" description="Helical" evidence="7">
    <location>
        <begin position="315"/>
        <end position="341"/>
    </location>
</feature>
<dbReference type="InterPro" id="IPR005829">
    <property type="entry name" value="Sugar_transporter_CS"/>
</dbReference>
<feature type="transmembrane region" description="Helical" evidence="7">
    <location>
        <begin position="362"/>
        <end position="378"/>
    </location>
</feature>
<feature type="transmembrane region" description="Helical" evidence="7">
    <location>
        <begin position="224"/>
        <end position="244"/>
    </location>
</feature>
<evidence type="ECO:0000256" key="6">
    <source>
        <dbReference type="RuleBase" id="RU003346"/>
    </source>
</evidence>
<dbReference type="SUPFAM" id="SSF103473">
    <property type="entry name" value="MFS general substrate transporter"/>
    <property type="match status" value="1"/>
</dbReference>
<feature type="transmembrane region" description="Helical" evidence="7">
    <location>
        <begin position="88"/>
        <end position="109"/>
    </location>
</feature>
<comment type="caution">
    <text evidence="9">The sequence shown here is derived from an EMBL/GenBank/DDBJ whole genome shotgun (WGS) entry which is preliminary data.</text>
</comment>
<dbReference type="GO" id="GO:0016020">
    <property type="term" value="C:membrane"/>
    <property type="evidence" value="ECO:0007669"/>
    <property type="project" value="UniProtKB-SubCell"/>
</dbReference>
<dbReference type="PROSITE" id="PS50850">
    <property type="entry name" value="MFS"/>
    <property type="match status" value="1"/>
</dbReference>